<dbReference type="GO" id="GO:0031963">
    <property type="term" value="F:nuclear cortisol receptor activity"/>
    <property type="evidence" value="ECO:0007669"/>
    <property type="project" value="UniProtKB-ARBA"/>
</dbReference>
<dbReference type="PROSITE" id="PS51030">
    <property type="entry name" value="NUCLEAR_REC_DBD_2"/>
    <property type="match status" value="1"/>
</dbReference>
<dbReference type="SUPFAM" id="SSF57716">
    <property type="entry name" value="Glucocorticoid receptor-like (DNA-binding domain)"/>
    <property type="match status" value="1"/>
</dbReference>
<dbReference type="GO" id="GO:1990239">
    <property type="term" value="F:steroid hormone binding"/>
    <property type="evidence" value="ECO:0007669"/>
    <property type="project" value="UniProtKB-ARBA"/>
</dbReference>
<keyword evidence="11" id="KW-0446">Lipid-binding</keyword>
<name>A0A8T3DS84_9TELE</name>
<dbReference type="Pfam" id="PF00105">
    <property type="entry name" value="zf-C4"/>
    <property type="match status" value="1"/>
</dbReference>
<comment type="caution">
    <text evidence="21">The sequence shown here is derived from an EMBL/GenBank/DDBJ whole genome shotgun (WGS) entry which is preliminary data.</text>
</comment>
<feature type="domain" description="Nuclear receptor" evidence="19">
    <location>
        <begin position="480"/>
        <end position="555"/>
    </location>
</feature>
<dbReference type="SUPFAM" id="SSF48508">
    <property type="entry name" value="Nuclear receptor ligand-binding domain"/>
    <property type="match status" value="1"/>
</dbReference>
<keyword evidence="14" id="KW-0675">Receptor</keyword>
<dbReference type="GO" id="GO:0051414">
    <property type="term" value="P:response to cortisol"/>
    <property type="evidence" value="ECO:0007669"/>
    <property type="project" value="UniProtKB-ARBA"/>
</dbReference>
<dbReference type="GO" id="GO:0008270">
    <property type="term" value="F:zinc ion binding"/>
    <property type="evidence" value="ECO:0007669"/>
    <property type="project" value="UniProtKB-KW"/>
</dbReference>
<evidence type="ECO:0000313" key="21">
    <source>
        <dbReference type="EMBL" id="KAI1898237.1"/>
    </source>
</evidence>
<comment type="similarity">
    <text evidence="3">Belongs to the nuclear hormone receptor family. NR3 subfamily.</text>
</comment>
<accession>A0A8T3DS84</accession>
<keyword evidence="5" id="KW-0963">Cytoplasm</keyword>
<dbReference type="InterPro" id="IPR001628">
    <property type="entry name" value="Znf_hrmn_rcpt"/>
</dbReference>
<evidence type="ECO:0000256" key="3">
    <source>
        <dbReference type="ARBA" id="ARBA00005413"/>
    </source>
</evidence>
<evidence type="ECO:0000256" key="2">
    <source>
        <dbReference type="ARBA" id="ARBA00004496"/>
    </source>
</evidence>
<evidence type="ECO:0000256" key="18">
    <source>
        <dbReference type="SAM" id="MobiDB-lite"/>
    </source>
</evidence>
<dbReference type="PRINTS" id="PR00398">
    <property type="entry name" value="STRDHORMONER"/>
</dbReference>
<keyword evidence="12" id="KW-0238">DNA-binding</keyword>
<protein>
    <recommendedName>
        <fullName evidence="4">Androgen receptor</fullName>
    </recommendedName>
    <alternativeName>
        <fullName evidence="17">Dihydrotestosterone receptor</fullName>
    </alternativeName>
    <alternativeName>
        <fullName evidence="16">Nuclear receptor subfamily 3 group C member 4</fullName>
    </alternativeName>
</protein>
<evidence type="ECO:0000256" key="5">
    <source>
        <dbReference type="ARBA" id="ARBA00022490"/>
    </source>
</evidence>
<dbReference type="AlphaFoldDB" id="A0A8T3DS84"/>
<dbReference type="PROSITE" id="PS51843">
    <property type="entry name" value="NR_LBD"/>
    <property type="match status" value="1"/>
</dbReference>
<dbReference type="PROSITE" id="PS00031">
    <property type="entry name" value="NUCLEAR_REC_DBD_1"/>
    <property type="match status" value="1"/>
</dbReference>
<evidence type="ECO:0000256" key="8">
    <source>
        <dbReference type="ARBA" id="ARBA00022771"/>
    </source>
</evidence>
<dbReference type="InterPro" id="IPR001723">
    <property type="entry name" value="Nuclear_hrmn_rcpt"/>
</dbReference>
<dbReference type="PRINTS" id="PR00047">
    <property type="entry name" value="STROIDFINGER"/>
</dbReference>
<proteinExistence type="inferred from homology"/>
<sequence>MEIPLGLGGVSDPTNGVFRGPYQNVFHSLQVAFQSHGAVSRTLDFPSTKYGFLQNSYPCEMREHNNQPPRIGLGIFYGNPRNSDTGIKDDGIPCFSRQSEAEARPGVFTQNPLNFEDEITSKLQSENQRGTVGSPPFSGSGGSNPGQKSSLLNASSHAEDSRSYNDTNGGDCLSEPDRTAISETARELCNAVSVSLGLNADPNEMNDLDLNRVPPVQSDSIQGKYLFETLQGLTGTEVNATVGDCANQVAREGTSTQHYQRGTMYKVTHANELSIETAPHLDNRATDANWDVRAGEMANRDSENCMTGDVTRSVFSQVDQLLPANSAHYSQNVPGRLEQSNDFPLVLYKSPTPQTSMEDYNVHCGLKIKAEEEKTPEGAWGFQYRYNDNCNTRTAPATHCMQPNRVGPYHQFVYNPFEYGKRGGLGPREELSFQHGYPDNPYRTPYSSCLKNELIGPYPDTRYEGERENMFPVEFFFPPQRMCLICGDEASGCHYGALTCGSCKVFFKRAAEGKQKYLCASVNDCTIDKLRRKNCPSCRLKRCFAAGMTLGARKLKKIGQLRSAEDGAGRGSLDGQQSVSPKYELGLHTESMFLNILEAIEPEVVNAGHDYGQPDSAATLLTSLNELGERQLVKVVKWAKGLPGFRNLHMEDQMTVIQHSWMAVMVFAMGWRSFKNVKARMLYFAPDLVFNEHRMQLSTMYEHCMRMKKFSQEFDMLQVSQEEFLCMKALLLFSIIPVEGLKGQKYFDELRKSYINELDRIVSLRSKSNCAERFYQLTRLLDSLQPVVKKLHQFTFDLFIQAQSLPTKVSFPEMISEIISVHVPKILAGTVRPILFHK</sequence>
<reference evidence="21" key="1">
    <citation type="submission" date="2021-01" db="EMBL/GenBank/DDBJ databases">
        <authorList>
            <person name="Zahm M."/>
            <person name="Roques C."/>
            <person name="Cabau C."/>
            <person name="Klopp C."/>
            <person name="Donnadieu C."/>
            <person name="Jouanno E."/>
            <person name="Lampietro C."/>
            <person name="Louis A."/>
            <person name="Herpin A."/>
            <person name="Echchiki A."/>
            <person name="Berthelot C."/>
            <person name="Parey E."/>
            <person name="Roest-Crollius H."/>
            <person name="Braasch I."/>
            <person name="Postlethwait J."/>
            <person name="Bobe J."/>
            <person name="Montfort J."/>
            <person name="Bouchez O."/>
            <person name="Begum T."/>
            <person name="Mejri S."/>
            <person name="Adams A."/>
            <person name="Chen W.-J."/>
            <person name="Guiguen Y."/>
        </authorList>
    </citation>
    <scope>NUCLEOTIDE SEQUENCE</scope>
    <source>
        <tissue evidence="21">Blood</tissue>
    </source>
</reference>
<dbReference type="InterPro" id="IPR013088">
    <property type="entry name" value="Znf_NHR/GATA"/>
</dbReference>
<evidence type="ECO:0000256" key="13">
    <source>
        <dbReference type="ARBA" id="ARBA00023163"/>
    </source>
</evidence>
<evidence type="ECO:0000259" key="20">
    <source>
        <dbReference type="PROSITE" id="PS51843"/>
    </source>
</evidence>
<evidence type="ECO:0000256" key="16">
    <source>
        <dbReference type="ARBA" id="ARBA00031165"/>
    </source>
</evidence>
<keyword evidence="7" id="KW-0479">Metal-binding</keyword>
<keyword evidence="22" id="KW-1185">Reference proteome</keyword>
<evidence type="ECO:0000313" key="22">
    <source>
        <dbReference type="Proteomes" id="UP000829720"/>
    </source>
</evidence>
<dbReference type="Gene3D" id="1.10.565.10">
    <property type="entry name" value="Retinoid X Receptor"/>
    <property type="match status" value="1"/>
</dbReference>
<dbReference type="GO" id="GO:0010628">
    <property type="term" value="P:positive regulation of gene expression"/>
    <property type="evidence" value="ECO:0007669"/>
    <property type="project" value="UniProtKB-ARBA"/>
</dbReference>
<evidence type="ECO:0000256" key="11">
    <source>
        <dbReference type="ARBA" id="ARBA00023121"/>
    </source>
</evidence>
<dbReference type="GO" id="GO:0001046">
    <property type="term" value="F:core promoter sequence-specific DNA binding"/>
    <property type="evidence" value="ECO:0007669"/>
    <property type="project" value="UniProtKB-ARBA"/>
</dbReference>
<dbReference type="Gene3D" id="3.30.50.10">
    <property type="entry name" value="Erythroid Transcription Factor GATA-1, subunit A"/>
    <property type="match status" value="1"/>
</dbReference>
<dbReference type="GO" id="GO:0005737">
    <property type="term" value="C:cytoplasm"/>
    <property type="evidence" value="ECO:0007669"/>
    <property type="project" value="UniProtKB-SubCell"/>
</dbReference>
<evidence type="ECO:0000256" key="4">
    <source>
        <dbReference type="ARBA" id="ARBA00016946"/>
    </source>
</evidence>
<evidence type="ECO:0000256" key="12">
    <source>
        <dbReference type="ARBA" id="ARBA00023125"/>
    </source>
</evidence>
<evidence type="ECO:0000256" key="15">
    <source>
        <dbReference type="ARBA" id="ARBA00023242"/>
    </source>
</evidence>
<dbReference type="EMBL" id="JAERUA010000006">
    <property type="protein sequence ID" value="KAI1898237.1"/>
    <property type="molecule type" value="Genomic_DNA"/>
</dbReference>
<organism evidence="21 22">
    <name type="scientific">Albula goreensis</name>
    <dbReference type="NCBI Taxonomy" id="1534307"/>
    <lineage>
        <taxon>Eukaryota</taxon>
        <taxon>Metazoa</taxon>
        <taxon>Chordata</taxon>
        <taxon>Craniata</taxon>
        <taxon>Vertebrata</taxon>
        <taxon>Euteleostomi</taxon>
        <taxon>Actinopterygii</taxon>
        <taxon>Neopterygii</taxon>
        <taxon>Teleostei</taxon>
        <taxon>Albuliformes</taxon>
        <taxon>Albulidae</taxon>
        <taxon>Albula</taxon>
    </lineage>
</organism>
<dbReference type="OrthoDB" id="10032732at2759"/>
<feature type="domain" description="NR LBD" evidence="20">
    <location>
        <begin position="588"/>
        <end position="817"/>
    </location>
</feature>
<dbReference type="PANTHER" id="PTHR48092">
    <property type="entry name" value="KNIRPS-RELATED PROTEIN-RELATED"/>
    <property type="match status" value="1"/>
</dbReference>
<evidence type="ECO:0000256" key="9">
    <source>
        <dbReference type="ARBA" id="ARBA00022833"/>
    </source>
</evidence>
<comment type="subcellular location">
    <subcellularLocation>
        <location evidence="2">Cytoplasm</location>
    </subcellularLocation>
    <subcellularLocation>
        <location evidence="1">Nucleus</location>
    </subcellularLocation>
</comment>
<keyword evidence="13" id="KW-0804">Transcription</keyword>
<dbReference type="InterPro" id="IPR050200">
    <property type="entry name" value="Nuclear_hormone_rcpt_NR3"/>
</dbReference>
<keyword evidence="15" id="KW-0539">Nucleus</keyword>
<keyword evidence="10" id="KW-0805">Transcription regulation</keyword>
<dbReference type="SMART" id="SM00399">
    <property type="entry name" value="ZnF_C4"/>
    <property type="match status" value="1"/>
</dbReference>
<evidence type="ECO:0000256" key="7">
    <source>
        <dbReference type="ARBA" id="ARBA00022723"/>
    </source>
</evidence>
<evidence type="ECO:0000256" key="6">
    <source>
        <dbReference type="ARBA" id="ARBA00022665"/>
    </source>
</evidence>
<gene>
    <name evidence="21" type="ORF">AGOR_G00070270</name>
</gene>
<dbReference type="CDD" id="cd07173">
    <property type="entry name" value="NR_DBD_AR"/>
    <property type="match status" value="1"/>
</dbReference>
<feature type="compositionally biased region" description="Polar residues" evidence="18">
    <location>
        <begin position="147"/>
        <end position="156"/>
    </location>
</feature>
<dbReference type="InterPro" id="IPR035500">
    <property type="entry name" value="NHR-like_dom_sf"/>
</dbReference>
<dbReference type="InterPro" id="IPR000536">
    <property type="entry name" value="Nucl_hrmn_rcpt_lig-bd"/>
</dbReference>
<keyword evidence="8" id="KW-0863">Zinc-finger</keyword>
<evidence type="ECO:0000259" key="19">
    <source>
        <dbReference type="PROSITE" id="PS51030"/>
    </source>
</evidence>
<dbReference type="GO" id="GO:0005634">
    <property type="term" value="C:nucleus"/>
    <property type="evidence" value="ECO:0007669"/>
    <property type="project" value="UniProtKB-SubCell"/>
</dbReference>
<keyword evidence="6" id="KW-0754">Steroid-binding</keyword>
<keyword evidence="9" id="KW-0862">Zinc</keyword>
<dbReference type="FunFam" id="1.10.565.10:FF:000004">
    <property type="entry name" value="Androgen receptor variant"/>
    <property type="match status" value="1"/>
</dbReference>
<dbReference type="SMART" id="SM00430">
    <property type="entry name" value="HOLI"/>
    <property type="match status" value="1"/>
</dbReference>
<evidence type="ECO:0000256" key="14">
    <source>
        <dbReference type="ARBA" id="ARBA00023170"/>
    </source>
</evidence>
<dbReference type="Proteomes" id="UP000829720">
    <property type="component" value="Unassembled WGS sequence"/>
</dbReference>
<evidence type="ECO:0000256" key="10">
    <source>
        <dbReference type="ARBA" id="ARBA00023015"/>
    </source>
</evidence>
<dbReference type="Pfam" id="PF00104">
    <property type="entry name" value="Hormone_recep"/>
    <property type="match status" value="1"/>
</dbReference>
<dbReference type="FunFam" id="3.30.50.10:FF:000024">
    <property type="entry name" value="Androgen receptor"/>
    <property type="match status" value="1"/>
</dbReference>
<evidence type="ECO:0000256" key="1">
    <source>
        <dbReference type="ARBA" id="ARBA00004123"/>
    </source>
</evidence>
<dbReference type="GO" id="GO:1990794">
    <property type="term" value="C:basolateral part of cell"/>
    <property type="evidence" value="ECO:0007669"/>
    <property type="project" value="UniProtKB-ARBA"/>
</dbReference>
<evidence type="ECO:0000256" key="17">
    <source>
        <dbReference type="ARBA" id="ARBA00031402"/>
    </source>
</evidence>
<feature type="region of interest" description="Disordered" evidence="18">
    <location>
        <begin position="126"/>
        <end position="176"/>
    </location>
</feature>